<feature type="transmembrane region" description="Helical" evidence="1">
    <location>
        <begin position="416"/>
        <end position="441"/>
    </location>
</feature>
<evidence type="ECO:0000256" key="1">
    <source>
        <dbReference type="SAM" id="Phobius"/>
    </source>
</evidence>
<feature type="transmembrane region" description="Helical" evidence="1">
    <location>
        <begin position="135"/>
        <end position="156"/>
    </location>
</feature>
<dbReference type="Proteomes" id="UP001341135">
    <property type="component" value="Chromosome"/>
</dbReference>
<feature type="transmembrane region" description="Helical" evidence="1">
    <location>
        <begin position="222"/>
        <end position="241"/>
    </location>
</feature>
<evidence type="ECO:0000313" key="3">
    <source>
        <dbReference type="Proteomes" id="UP001341135"/>
    </source>
</evidence>
<accession>A0ABM8IX41</accession>
<dbReference type="GeneID" id="89289693"/>
<keyword evidence="1" id="KW-0472">Membrane</keyword>
<keyword evidence="1" id="KW-0812">Transmembrane</keyword>
<keyword evidence="1" id="KW-1133">Transmembrane helix</keyword>
<evidence type="ECO:0000313" key="2">
    <source>
        <dbReference type="EMBL" id="BES82118.1"/>
    </source>
</evidence>
<organism evidence="2 3">
    <name type="scientific">Pyrodictium abyssi</name>
    <dbReference type="NCBI Taxonomy" id="54256"/>
    <lineage>
        <taxon>Archaea</taxon>
        <taxon>Thermoproteota</taxon>
        <taxon>Thermoprotei</taxon>
        <taxon>Desulfurococcales</taxon>
        <taxon>Pyrodictiaceae</taxon>
        <taxon>Pyrodictium</taxon>
    </lineage>
</organism>
<dbReference type="EMBL" id="AP028907">
    <property type="protein sequence ID" value="BES82118.1"/>
    <property type="molecule type" value="Genomic_DNA"/>
</dbReference>
<gene>
    <name evidence="2" type="ORF">PABY_16850</name>
</gene>
<sequence>MIGMPSKRAKGVKIDDDRLTAELPLLMLYSLSYAGGNKAPHEALGDIHKDRYLSEIFREISKISYVYQRLVKKYGSTLLALEKAAESVSSLIFPRIIRSYIASYMLRGSPLDTLYQLALVSAESFEHRLKERLDALMHGVELIATATVIVLLTVVLSSSFSSNYVASYLASLIVIGISFAIAITTRIRVLSVILPRQTSLLADTVLSFIAATSLLLLILDKYIYALALACLVTPVYVYNIATMRKAVLRLSRLTYTMRVVTEALTLRLSNIDTIISMIKTGDGDERSLIYALRTGRAAPSNIEKWPLVYLLSKTVSSIVRSGSNAAKISRIANTVLESLSLNMRVLFGKVLVMMIMLPMVIVAIAASMVYASKMFQTSYASAPHVMLPYTALSIDSELAIKSIAISGVGASFAITYAVWGALAYNLAAPLVVIGTSMIMLLS</sequence>
<keyword evidence="3" id="KW-1185">Reference proteome</keyword>
<protein>
    <recommendedName>
        <fullName evidence="4">Type II secretion system protein GspF domain-containing protein</fullName>
    </recommendedName>
</protein>
<evidence type="ECO:0008006" key="4">
    <source>
        <dbReference type="Google" id="ProtNLM"/>
    </source>
</evidence>
<feature type="transmembrane region" description="Helical" evidence="1">
    <location>
        <begin position="168"/>
        <end position="187"/>
    </location>
</feature>
<feature type="transmembrane region" description="Helical" evidence="1">
    <location>
        <begin position="199"/>
        <end position="216"/>
    </location>
</feature>
<proteinExistence type="predicted"/>
<name>A0ABM8IX41_9CREN</name>
<dbReference type="RefSeq" id="WP_338249126.1">
    <property type="nucleotide sequence ID" value="NZ_AP028907.1"/>
</dbReference>
<reference evidence="2 3" key="1">
    <citation type="submission" date="2023-09" db="EMBL/GenBank/DDBJ databases">
        <title>Pyrofollis japonicus gen. nov. sp. nov., a novel member of the family Pyrodictiaceae isolated from the Iheya North hydrothermal field.</title>
        <authorList>
            <person name="Miyazaki U."/>
            <person name="Sanari M."/>
            <person name="Tame A."/>
            <person name="Kitajima M."/>
            <person name="Okamoto A."/>
            <person name="Sawayama S."/>
            <person name="Miyazaki J."/>
            <person name="Takai K."/>
            <person name="Nakagawa S."/>
        </authorList>
    </citation>
    <scope>NUCLEOTIDE SEQUENCE [LARGE SCALE GENOMIC DNA]</scope>
    <source>
        <strain evidence="2 3">AV2</strain>
    </source>
</reference>
<feature type="transmembrane region" description="Helical" evidence="1">
    <location>
        <begin position="350"/>
        <end position="371"/>
    </location>
</feature>